<dbReference type="SUPFAM" id="SSF51905">
    <property type="entry name" value="FAD/NAD(P)-binding domain"/>
    <property type="match status" value="1"/>
</dbReference>
<feature type="domain" description="Pyridine nucleotide-disulphide oxidoreductase dimerisation" evidence="17">
    <location>
        <begin position="340"/>
        <end position="447"/>
    </location>
</feature>
<evidence type="ECO:0000256" key="4">
    <source>
        <dbReference type="ARBA" id="ARBA00016961"/>
    </source>
</evidence>
<dbReference type="InterPro" id="IPR006258">
    <property type="entry name" value="Lipoamide_DH"/>
</dbReference>
<dbReference type="Proteomes" id="UP000076023">
    <property type="component" value="Unassembled WGS sequence"/>
</dbReference>
<feature type="active site" description="Proton acceptor" evidence="13">
    <location>
        <position position="437"/>
    </location>
</feature>
<dbReference type="STRING" id="690879.TSACC_214"/>
<dbReference type="Gene3D" id="3.50.50.60">
    <property type="entry name" value="FAD/NAD(P)-binding domain"/>
    <property type="match status" value="2"/>
</dbReference>
<feature type="binding site" evidence="14">
    <location>
        <position position="269"/>
    </location>
    <ligand>
        <name>NAD(+)</name>
        <dbReference type="ChEBI" id="CHEBI:57540"/>
    </ligand>
</feature>
<evidence type="ECO:0000256" key="8">
    <source>
        <dbReference type="ARBA" id="ARBA00023002"/>
    </source>
</evidence>
<evidence type="ECO:0000259" key="18">
    <source>
        <dbReference type="Pfam" id="PF07992"/>
    </source>
</evidence>
<keyword evidence="5" id="KW-0963">Cytoplasm</keyword>
<protein>
    <recommendedName>
        <fullName evidence="4 16">Dihydrolipoyl dehydrogenase</fullName>
        <ecNumber evidence="3 16">1.8.1.4</ecNumber>
    </recommendedName>
</protein>
<dbReference type="EMBL" id="BDCO01000002">
    <property type="protein sequence ID" value="GAT31620.1"/>
    <property type="molecule type" value="Genomic_DNA"/>
</dbReference>
<dbReference type="GO" id="GO:0006103">
    <property type="term" value="P:2-oxoglutarate metabolic process"/>
    <property type="evidence" value="ECO:0007669"/>
    <property type="project" value="TreeGrafter"/>
</dbReference>
<dbReference type="PRINTS" id="PR00368">
    <property type="entry name" value="FADPNR"/>
</dbReference>
<dbReference type="GO" id="GO:0050660">
    <property type="term" value="F:flavin adenine dinucleotide binding"/>
    <property type="evidence" value="ECO:0007669"/>
    <property type="project" value="InterPro"/>
</dbReference>
<evidence type="ECO:0000256" key="2">
    <source>
        <dbReference type="ARBA" id="ARBA00007532"/>
    </source>
</evidence>
<evidence type="ECO:0000256" key="13">
    <source>
        <dbReference type="PIRSR" id="PIRSR000350-2"/>
    </source>
</evidence>
<evidence type="ECO:0000256" key="12">
    <source>
        <dbReference type="ARBA" id="ARBA00049187"/>
    </source>
</evidence>
<dbReference type="Pfam" id="PF02852">
    <property type="entry name" value="Pyr_redox_dim"/>
    <property type="match status" value="1"/>
</dbReference>
<comment type="similarity">
    <text evidence="2 16">Belongs to the class-I pyridine nucleotide-disulfide oxidoreductase family.</text>
</comment>
<evidence type="ECO:0000256" key="10">
    <source>
        <dbReference type="ARBA" id="ARBA00023157"/>
    </source>
</evidence>
<evidence type="ECO:0000256" key="16">
    <source>
        <dbReference type="RuleBase" id="RU003692"/>
    </source>
</evidence>
<dbReference type="InParanoid" id="A0A146G1V1"/>
<keyword evidence="7 14" id="KW-0274">FAD</keyword>
<organism evidence="19 20">
    <name type="scientific">Terrimicrobium sacchariphilum</name>
    <dbReference type="NCBI Taxonomy" id="690879"/>
    <lineage>
        <taxon>Bacteria</taxon>
        <taxon>Pseudomonadati</taxon>
        <taxon>Verrucomicrobiota</taxon>
        <taxon>Terrimicrobiia</taxon>
        <taxon>Terrimicrobiales</taxon>
        <taxon>Terrimicrobiaceae</taxon>
        <taxon>Terrimicrobium</taxon>
    </lineage>
</organism>
<feature type="binding site" evidence="14">
    <location>
        <begin position="180"/>
        <end position="187"/>
    </location>
    <ligand>
        <name>NAD(+)</name>
        <dbReference type="ChEBI" id="CHEBI:57540"/>
    </ligand>
</feature>
<sequence length="458" mass="48529">MADYDLIVVGGGPAGYVGAIRAAQLGKKVACVEMDRAGGTCLNWGCIPTKSLLKNAEVYQQLKNHGSEFGIKIEGLSYEWDKIIGRSRKVADRLAGGIEMLFKKNKIDYIRGEAAIPKAGVVEVTDKDGKKSEHKAGKILVATGVVTRELPGFPFNGKSVIGSKQALVIAEQPKEIIIIGAGAIGIEFAYFFNAFGSKVTVVEMQPNILPVEDTEVSVTLEKSLAKQGIKILTNTKVEKTETTNKGVRITVSGKTTETLEADVALVAIGVSPLLPQGLKVDLDRGYIKTDDNYETSLKGVYAAGDIIGPPWLAHVASYEAIQAVEGMFGVTKPKKVTVFPGCTYCHPQVASVGLTERAAKEKGLKFKVGKFPFIASGKALATGDSEGFVKLIVGEPHGEILGAHIIGGDATEMIAELGLAINLEATIDEIGGTIHAHPTLSESVMEASHAAEGHAIHI</sequence>
<dbReference type="GO" id="GO:0005737">
    <property type="term" value="C:cytoplasm"/>
    <property type="evidence" value="ECO:0007669"/>
    <property type="project" value="UniProtKB-SubCell"/>
</dbReference>
<keyword evidence="6 16" id="KW-0285">Flavoprotein</keyword>
<keyword evidence="10" id="KW-1015">Disulfide bond</keyword>
<keyword evidence="11 16" id="KW-0676">Redox-active center</keyword>
<keyword evidence="9 14" id="KW-0520">NAD</keyword>
<evidence type="ECO:0000256" key="11">
    <source>
        <dbReference type="ARBA" id="ARBA00023284"/>
    </source>
</evidence>
<dbReference type="InterPro" id="IPR001100">
    <property type="entry name" value="Pyr_nuc-diS_OxRdtase"/>
</dbReference>
<evidence type="ECO:0000256" key="5">
    <source>
        <dbReference type="ARBA" id="ARBA00022490"/>
    </source>
</evidence>
<dbReference type="InterPro" id="IPR004099">
    <property type="entry name" value="Pyr_nucl-diS_OxRdtase_dimer"/>
</dbReference>
<feature type="domain" description="FAD/NAD(P)-binding" evidence="18">
    <location>
        <begin position="4"/>
        <end position="320"/>
    </location>
</feature>
<dbReference type="FunFam" id="3.30.390.30:FF:000001">
    <property type="entry name" value="Dihydrolipoyl dehydrogenase"/>
    <property type="match status" value="1"/>
</dbReference>
<keyword evidence="20" id="KW-1185">Reference proteome</keyword>
<dbReference type="GO" id="GO:0004148">
    <property type="term" value="F:dihydrolipoyl dehydrogenase (NADH) activity"/>
    <property type="evidence" value="ECO:0007669"/>
    <property type="project" value="UniProtKB-EC"/>
</dbReference>
<dbReference type="AlphaFoldDB" id="A0A146G1V1"/>
<keyword evidence="14" id="KW-0547">Nucleotide-binding</keyword>
<dbReference type="Pfam" id="PF07992">
    <property type="entry name" value="Pyr_redox_2"/>
    <property type="match status" value="1"/>
</dbReference>
<dbReference type="FunCoup" id="A0A146G1V1">
    <property type="interactions" value="588"/>
</dbReference>
<gene>
    <name evidence="19" type="ORF">TSACC_214</name>
</gene>
<accession>A0A146G1V1</accession>
<evidence type="ECO:0000313" key="19">
    <source>
        <dbReference type="EMBL" id="GAT31620.1"/>
    </source>
</evidence>
<feature type="disulfide bond" description="Redox-active" evidence="15">
    <location>
        <begin position="41"/>
        <end position="46"/>
    </location>
</feature>
<feature type="binding site" evidence="14">
    <location>
        <position position="50"/>
    </location>
    <ligand>
        <name>FAD</name>
        <dbReference type="ChEBI" id="CHEBI:57692"/>
    </ligand>
</feature>
<dbReference type="InterPro" id="IPR023753">
    <property type="entry name" value="FAD/NAD-binding_dom"/>
</dbReference>
<dbReference type="PANTHER" id="PTHR22912:SF217">
    <property type="entry name" value="DIHYDROLIPOYL DEHYDROGENASE"/>
    <property type="match status" value="1"/>
</dbReference>
<dbReference type="InterPro" id="IPR012999">
    <property type="entry name" value="Pyr_OxRdtase_I_AS"/>
</dbReference>
<evidence type="ECO:0000256" key="15">
    <source>
        <dbReference type="PIRSR" id="PIRSR000350-4"/>
    </source>
</evidence>
<dbReference type="EC" id="1.8.1.4" evidence="3 16"/>
<comment type="subcellular location">
    <subcellularLocation>
        <location evidence="1">Cytoplasm</location>
    </subcellularLocation>
</comment>
<evidence type="ECO:0000259" key="17">
    <source>
        <dbReference type="Pfam" id="PF02852"/>
    </source>
</evidence>
<dbReference type="InterPro" id="IPR036188">
    <property type="entry name" value="FAD/NAD-bd_sf"/>
</dbReference>
<proteinExistence type="inferred from homology"/>
<comment type="catalytic activity">
    <reaction evidence="12 16">
        <text>N(6)-[(R)-dihydrolipoyl]-L-lysyl-[protein] + NAD(+) = N(6)-[(R)-lipoyl]-L-lysyl-[protein] + NADH + H(+)</text>
        <dbReference type="Rhea" id="RHEA:15045"/>
        <dbReference type="Rhea" id="RHEA-COMP:10474"/>
        <dbReference type="Rhea" id="RHEA-COMP:10475"/>
        <dbReference type="ChEBI" id="CHEBI:15378"/>
        <dbReference type="ChEBI" id="CHEBI:57540"/>
        <dbReference type="ChEBI" id="CHEBI:57945"/>
        <dbReference type="ChEBI" id="CHEBI:83099"/>
        <dbReference type="ChEBI" id="CHEBI:83100"/>
        <dbReference type="EC" id="1.8.1.4"/>
    </reaction>
</comment>
<feature type="binding site" evidence="14">
    <location>
        <position position="203"/>
    </location>
    <ligand>
        <name>NAD(+)</name>
        <dbReference type="ChEBI" id="CHEBI:57540"/>
    </ligand>
</feature>
<reference evidence="20" key="1">
    <citation type="journal article" date="2017" name="Genome Announc.">
        <title>Draft Genome Sequence of Terrimicrobium sacchariphilum NM-5T, a Facultative Anaerobic Soil Bacterium of the Class Spartobacteria.</title>
        <authorList>
            <person name="Qiu Y.L."/>
            <person name="Tourlousse D.M."/>
            <person name="Matsuura N."/>
            <person name="Ohashi A."/>
            <person name="Sekiguchi Y."/>
        </authorList>
    </citation>
    <scope>NUCLEOTIDE SEQUENCE [LARGE SCALE GENOMIC DNA]</scope>
    <source>
        <strain evidence="20">NM-5</strain>
    </source>
</reference>
<keyword evidence="8 16" id="KW-0560">Oxidoreductase</keyword>
<feature type="binding site" evidence="14">
    <location>
        <position position="305"/>
    </location>
    <ligand>
        <name>NAD(+)</name>
        <dbReference type="ChEBI" id="CHEBI:57540"/>
    </ligand>
</feature>
<dbReference type="InterPro" id="IPR016156">
    <property type="entry name" value="FAD/NAD-linked_Rdtase_dimer_sf"/>
</dbReference>
<dbReference type="OrthoDB" id="9800167at2"/>
<comment type="cofactor">
    <cofactor evidence="14 16">
        <name>FAD</name>
        <dbReference type="ChEBI" id="CHEBI:57692"/>
    </cofactor>
    <text evidence="14 16">Binds 1 FAD per subunit.</text>
</comment>
<evidence type="ECO:0000256" key="7">
    <source>
        <dbReference type="ARBA" id="ARBA00022827"/>
    </source>
</evidence>
<dbReference type="SUPFAM" id="SSF55424">
    <property type="entry name" value="FAD/NAD-linked reductases, dimerisation (C-terminal) domain"/>
    <property type="match status" value="1"/>
</dbReference>
<dbReference type="PRINTS" id="PR00411">
    <property type="entry name" value="PNDRDTASEI"/>
</dbReference>
<evidence type="ECO:0000313" key="20">
    <source>
        <dbReference type="Proteomes" id="UP000076023"/>
    </source>
</evidence>
<name>A0A146G1V1_TERSA</name>
<dbReference type="NCBIfam" id="TIGR01350">
    <property type="entry name" value="lipoamide_DH"/>
    <property type="match status" value="1"/>
</dbReference>
<evidence type="ECO:0000256" key="1">
    <source>
        <dbReference type="ARBA" id="ARBA00004496"/>
    </source>
</evidence>
<dbReference type="RefSeq" id="WP_075077515.1">
    <property type="nucleotide sequence ID" value="NZ_BDCO01000002.1"/>
</dbReference>
<dbReference type="PANTHER" id="PTHR22912">
    <property type="entry name" value="DISULFIDE OXIDOREDUCTASE"/>
    <property type="match status" value="1"/>
</dbReference>
<evidence type="ECO:0000256" key="9">
    <source>
        <dbReference type="ARBA" id="ARBA00023027"/>
    </source>
</evidence>
<dbReference type="Gene3D" id="3.30.390.30">
    <property type="match status" value="1"/>
</dbReference>
<comment type="caution">
    <text evidence="19">The sequence shown here is derived from an EMBL/GenBank/DDBJ whole genome shotgun (WGS) entry which is preliminary data.</text>
</comment>
<comment type="miscellaneous">
    <text evidence="16">The active site is a redox-active disulfide bond.</text>
</comment>
<evidence type="ECO:0000256" key="14">
    <source>
        <dbReference type="PIRSR" id="PIRSR000350-3"/>
    </source>
</evidence>
<evidence type="ECO:0000256" key="3">
    <source>
        <dbReference type="ARBA" id="ARBA00012608"/>
    </source>
</evidence>
<dbReference type="PROSITE" id="PS00076">
    <property type="entry name" value="PYRIDINE_REDOX_1"/>
    <property type="match status" value="1"/>
</dbReference>
<dbReference type="PIRSF" id="PIRSF000350">
    <property type="entry name" value="Mercury_reductase_MerA"/>
    <property type="match status" value="1"/>
</dbReference>
<dbReference type="InterPro" id="IPR050151">
    <property type="entry name" value="Class-I_Pyr_Nuc-Dis_Oxidored"/>
</dbReference>
<evidence type="ECO:0000256" key="6">
    <source>
        <dbReference type="ARBA" id="ARBA00022630"/>
    </source>
</evidence>